<feature type="binding site" evidence="7">
    <location>
        <position position="180"/>
    </location>
    <ligand>
        <name>FMN</name>
        <dbReference type="ChEBI" id="CHEBI:58210"/>
    </ligand>
</feature>
<comment type="cofactor">
    <cofactor evidence="1">
        <name>FMN</name>
        <dbReference type="ChEBI" id="CHEBI:58210"/>
    </cofactor>
</comment>
<dbReference type="InterPro" id="IPR008259">
    <property type="entry name" value="FMN_hydac_DH_AS"/>
</dbReference>
<feature type="binding site" evidence="7">
    <location>
        <position position="152"/>
    </location>
    <ligand>
        <name>FMN</name>
        <dbReference type="ChEBI" id="CHEBI:58210"/>
    </ligand>
</feature>
<feature type="active site" description="Proton acceptor" evidence="6">
    <location>
        <position position="321"/>
    </location>
</feature>
<evidence type="ECO:0000313" key="9">
    <source>
        <dbReference type="EMBL" id="RWA05802.1"/>
    </source>
</evidence>
<gene>
    <name evidence="9" type="ORF">EKO27_g9311</name>
</gene>
<dbReference type="PANTHER" id="PTHR10578:SF143">
    <property type="entry name" value="FMN-DEPENDENT ALPHA-HYDROXY ACID DEHYDROGENASE PB1A11.03"/>
    <property type="match status" value="1"/>
</dbReference>
<comment type="similarity">
    <text evidence="5">Belongs to the FMN-dependent alpha-hydroxy acid dehydrogenase family.</text>
</comment>
<dbReference type="InterPro" id="IPR037396">
    <property type="entry name" value="FMN_HAD"/>
</dbReference>
<feature type="binding site" evidence="7">
    <location>
        <position position="324"/>
    </location>
    <ligand>
        <name>glyoxylate</name>
        <dbReference type="ChEBI" id="CHEBI:36655"/>
    </ligand>
</feature>
<feature type="binding site" evidence="7">
    <location>
        <position position="319"/>
    </location>
    <ligand>
        <name>FMN</name>
        <dbReference type="ChEBI" id="CHEBI:58210"/>
    </ligand>
</feature>
<feature type="binding site" evidence="7">
    <location>
        <position position="219"/>
    </location>
    <ligand>
        <name>glyoxylate</name>
        <dbReference type="ChEBI" id="CHEBI:36655"/>
    </ligand>
</feature>
<feature type="binding site" evidence="7">
    <location>
        <position position="182"/>
    </location>
    <ligand>
        <name>glyoxylate</name>
        <dbReference type="ChEBI" id="CHEBI:36655"/>
    </ligand>
</feature>
<dbReference type="SUPFAM" id="SSF51395">
    <property type="entry name" value="FMN-linked oxidoreductases"/>
    <property type="match status" value="1"/>
</dbReference>
<keyword evidence="10" id="KW-1185">Reference proteome</keyword>
<dbReference type="AlphaFoldDB" id="A0A439CUI5"/>
<evidence type="ECO:0000256" key="5">
    <source>
        <dbReference type="ARBA" id="ARBA00024042"/>
    </source>
</evidence>
<accession>A0A439CUI5</accession>
<evidence type="ECO:0000259" key="8">
    <source>
        <dbReference type="PROSITE" id="PS51349"/>
    </source>
</evidence>
<dbReference type="PROSITE" id="PS51349">
    <property type="entry name" value="FMN_HYDROXY_ACID_DH_2"/>
    <property type="match status" value="1"/>
</dbReference>
<evidence type="ECO:0000313" key="10">
    <source>
        <dbReference type="Proteomes" id="UP000286045"/>
    </source>
</evidence>
<dbReference type="GO" id="GO:0010181">
    <property type="term" value="F:FMN binding"/>
    <property type="evidence" value="ECO:0007669"/>
    <property type="project" value="InterPro"/>
</dbReference>
<feature type="binding site" evidence="7">
    <location>
        <position position="70"/>
    </location>
    <ligand>
        <name>glyoxylate</name>
        <dbReference type="ChEBI" id="CHEBI:36655"/>
    </ligand>
</feature>
<proteinExistence type="inferred from homology"/>
<reference evidence="9 10" key="1">
    <citation type="submission" date="2018-12" db="EMBL/GenBank/DDBJ databases">
        <title>Draft genome sequence of Xylaria grammica IHI A82.</title>
        <authorList>
            <person name="Buettner E."/>
            <person name="Kellner H."/>
        </authorList>
    </citation>
    <scope>NUCLEOTIDE SEQUENCE [LARGE SCALE GENOMIC DNA]</scope>
    <source>
        <strain evidence="9 10">IHI A82</strain>
    </source>
</reference>
<dbReference type="GO" id="GO:0016614">
    <property type="term" value="F:oxidoreductase activity, acting on CH-OH group of donors"/>
    <property type="evidence" value="ECO:0007669"/>
    <property type="project" value="UniProtKB-ARBA"/>
</dbReference>
<feature type="domain" description="FMN hydroxy acid dehydrogenase" evidence="8">
    <location>
        <begin position="44"/>
        <end position="426"/>
    </location>
</feature>
<evidence type="ECO:0000256" key="2">
    <source>
        <dbReference type="ARBA" id="ARBA00022630"/>
    </source>
</evidence>
<name>A0A439CUI5_9PEZI</name>
<dbReference type="InterPro" id="IPR012133">
    <property type="entry name" value="Alpha-hydoxy_acid_DH_FMN"/>
</dbReference>
<feature type="binding site" evidence="7">
    <location>
        <begin position="375"/>
        <end position="376"/>
    </location>
    <ligand>
        <name>FMN</name>
        <dbReference type="ChEBI" id="CHEBI:58210"/>
    </ligand>
</feature>
<dbReference type="InterPro" id="IPR013785">
    <property type="entry name" value="Aldolase_TIM"/>
</dbReference>
<protein>
    <recommendedName>
        <fullName evidence="8">FMN hydroxy acid dehydrogenase domain-containing protein</fullName>
    </recommendedName>
</protein>
<evidence type="ECO:0000256" key="7">
    <source>
        <dbReference type="PIRSR" id="PIRSR000138-2"/>
    </source>
</evidence>
<organism evidence="9 10">
    <name type="scientific">Xylaria grammica</name>
    <dbReference type="NCBI Taxonomy" id="363999"/>
    <lineage>
        <taxon>Eukaryota</taxon>
        <taxon>Fungi</taxon>
        <taxon>Dikarya</taxon>
        <taxon>Ascomycota</taxon>
        <taxon>Pezizomycotina</taxon>
        <taxon>Sordariomycetes</taxon>
        <taxon>Xylariomycetidae</taxon>
        <taxon>Xylariales</taxon>
        <taxon>Xylariaceae</taxon>
        <taxon>Xylaria</taxon>
    </lineage>
</organism>
<feature type="binding site" evidence="7">
    <location>
        <position position="321"/>
    </location>
    <ligand>
        <name>glyoxylate</name>
        <dbReference type="ChEBI" id="CHEBI:36655"/>
    </ligand>
</feature>
<dbReference type="STRING" id="363999.A0A439CUI5"/>
<feature type="binding site" evidence="7">
    <location>
        <position position="210"/>
    </location>
    <ligand>
        <name>FMN</name>
        <dbReference type="ChEBI" id="CHEBI:58210"/>
    </ligand>
</feature>
<feature type="binding site" evidence="7">
    <location>
        <begin position="352"/>
        <end position="356"/>
    </location>
    <ligand>
        <name>FMN</name>
        <dbReference type="ChEBI" id="CHEBI:58210"/>
    </ligand>
</feature>
<dbReference type="Proteomes" id="UP000286045">
    <property type="component" value="Unassembled WGS sequence"/>
</dbReference>
<evidence type="ECO:0000256" key="1">
    <source>
        <dbReference type="ARBA" id="ARBA00001917"/>
    </source>
</evidence>
<dbReference type="EMBL" id="RYZI01000398">
    <property type="protein sequence ID" value="RWA05802.1"/>
    <property type="molecule type" value="Genomic_DNA"/>
</dbReference>
<feature type="binding site" evidence="7">
    <location>
        <begin position="123"/>
        <end position="125"/>
    </location>
    <ligand>
        <name>FMN</name>
        <dbReference type="ChEBI" id="CHEBI:58210"/>
    </ligand>
</feature>
<evidence type="ECO:0000256" key="6">
    <source>
        <dbReference type="PIRSR" id="PIRSR000138-1"/>
    </source>
</evidence>
<dbReference type="Pfam" id="PF01070">
    <property type="entry name" value="FMN_dh"/>
    <property type="match status" value="1"/>
</dbReference>
<evidence type="ECO:0000256" key="3">
    <source>
        <dbReference type="ARBA" id="ARBA00022643"/>
    </source>
</evidence>
<feature type="binding site" evidence="7">
    <location>
        <position position="297"/>
    </location>
    <ligand>
        <name>FMN</name>
        <dbReference type="ChEBI" id="CHEBI:58210"/>
    </ligand>
</feature>
<comment type="caution">
    <text evidence="9">The sequence shown here is derived from an EMBL/GenBank/DDBJ whole genome shotgun (WGS) entry which is preliminary data.</text>
</comment>
<dbReference type="PANTHER" id="PTHR10578">
    <property type="entry name" value="S -2-HYDROXY-ACID OXIDASE-RELATED"/>
    <property type="match status" value="1"/>
</dbReference>
<evidence type="ECO:0000256" key="4">
    <source>
        <dbReference type="ARBA" id="ARBA00023002"/>
    </source>
</evidence>
<dbReference type="PROSITE" id="PS00557">
    <property type="entry name" value="FMN_HYDROXY_ACID_DH_1"/>
    <property type="match status" value="1"/>
</dbReference>
<dbReference type="FunFam" id="3.20.20.70:FF:000029">
    <property type="entry name" value="L-lactate dehydrogenase"/>
    <property type="match status" value="1"/>
</dbReference>
<sequence>MASGHGLFNGADHKSVVPQNDIRSQKKSFSAYQHAIYMNGTRGVLPSLTTNPAGWEAAAQAVMEPRDFAYAKGGAGAGETIRKNREAFHQWSIVPRMVRANTERSLKVTILGQEWPSPVAIAPVGVNQIFHPDGESGVARAAGTLGVPYVLSTFASESPEAVAAAQDSTSNDQPAIRWLQLYWPQSVDQDVTRSILKRAKDAGYTALVITLDIFSMSWRPLDLDNAYLPLYKGASTALGFTDPVFREKYFQKFGHEVEEDVLKGALEWENTIFPDMAHSWHELEWLRGEWDGKILVKGIQHATDAELAVQAGVDGIIVSNHGGRQYDGAQGSLEALQDIALAVGDRTEVLFDSGIRTGADVTKALALGAKAVFVGRPVVYGLGARGEEGALHVLRCLLADLEINLTITGVRNVTDLKSHMLRRSQPGAMTAEL</sequence>
<keyword evidence="3 7" id="KW-0288">FMN</keyword>
<keyword evidence="4" id="KW-0560">Oxidoreductase</keyword>
<dbReference type="PIRSF" id="PIRSF000138">
    <property type="entry name" value="Al-hdrx_acd_dh"/>
    <property type="match status" value="1"/>
</dbReference>
<keyword evidence="2 7" id="KW-0285">Flavoprotein</keyword>
<dbReference type="Gene3D" id="3.20.20.70">
    <property type="entry name" value="Aldolase class I"/>
    <property type="match status" value="1"/>
</dbReference>
<dbReference type="InterPro" id="IPR000262">
    <property type="entry name" value="FMN-dep_DH"/>
</dbReference>